<dbReference type="InterPro" id="IPR009936">
    <property type="entry name" value="DUF1468"/>
</dbReference>
<dbReference type="Proteomes" id="UP000219252">
    <property type="component" value="Unassembled WGS sequence"/>
</dbReference>
<feature type="transmembrane region" description="Helical" evidence="1">
    <location>
        <begin position="12"/>
        <end position="35"/>
    </location>
</feature>
<accession>A0A285TZX2</accession>
<keyword evidence="1" id="KW-1133">Transmembrane helix</keyword>
<dbReference type="RefSeq" id="WP_097147874.1">
    <property type="nucleotide sequence ID" value="NZ_OBQC01000001.1"/>
</dbReference>
<organism evidence="3 4">
    <name type="scientific">Ureibacillus acetophenoni</name>
    <dbReference type="NCBI Taxonomy" id="614649"/>
    <lineage>
        <taxon>Bacteria</taxon>
        <taxon>Bacillati</taxon>
        <taxon>Bacillota</taxon>
        <taxon>Bacilli</taxon>
        <taxon>Bacillales</taxon>
        <taxon>Caryophanaceae</taxon>
        <taxon>Ureibacillus</taxon>
    </lineage>
</organism>
<protein>
    <submittedName>
        <fullName evidence="3">Putative tricarboxylic transport membrane protein</fullName>
    </submittedName>
</protein>
<proteinExistence type="predicted"/>
<evidence type="ECO:0000259" key="2">
    <source>
        <dbReference type="Pfam" id="PF07331"/>
    </source>
</evidence>
<feature type="transmembrane region" description="Helical" evidence="1">
    <location>
        <begin position="78"/>
        <end position="111"/>
    </location>
</feature>
<feature type="transmembrane region" description="Helical" evidence="1">
    <location>
        <begin position="117"/>
        <end position="136"/>
    </location>
</feature>
<sequence>MSKTFDKFTGVIFLLISILFIFESLKISGSAYGSAVGPKTFPLILGVVLGLLSLRLLYETFKLKSEKEEKETFNYKRFGIIFVSAVAYVFLLEIIGYVLSTFIFLVIAFQVMEKGKLLYTLIIAAFFTFGVYAMYVQVLGGSLPRFSLF</sequence>
<dbReference type="EMBL" id="OBQC01000001">
    <property type="protein sequence ID" value="SOC35234.1"/>
    <property type="molecule type" value="Genomic_DNA"/>
</dbReference>
<keyword evidence="4" id="KW-1185">Reference proteome</keyword>
<keyword evidence="1" id="KW-0472">Membrane</keyword>
<dbReference type="Pfam" id="PF07331">
    <property type="entry name" value="TctB"/>
    <property type="match status" value="1"/>
</dbReference>
<evidence type="ECO:0000313" key="3">
    <source>
        <dbReference type="EMBL" id="SOC35234.1"/>
    </source>
</evidence>
<dbReference type="AlphaFoldDB" id="A0A285TZX2"/>
<name>A0A285TZX2_9BACL</name>
<feature type="domain" description="DUF1468" evidence="2">
    <location>
        <begin position="9"/>
        <end position="144"/>
    </location>
</feature>
<evidence type="ECO:0000313" key="4">
    <source>
        <dbReference type="Proteomes" id="UP000219252"/>
    </source>
</evidence>
<keyword evidence="1" id="KW-0812">Transmembrane</keyword>
<dbReference type="OrthoDB" id="1683098at2"/>
<evidence type="ECO:0000256" key="1">
    <source>
        <dbReference type="SAM" id="Phobius"/>
    </source>
</evidence>
<reference evidence="4" key="1">
    <citation type="submission" date="2017-08" db="EMBL/GenBank/DDBJ databases">
        <authorList>
            <person name="Varghese N."/>
            <person name="Submissions S."/>
        </authorList>
    </citation>
    <scope>NUCLEOTIDE SEQUENCE [LARGE SCALE GENOMIC DNA]</scope>
    <source>
        <strain evidence="4">JC23</strain>
    </source>
</reference>
<gene>
    <name evidence="3" type="ORF">SAMN05877842_101323</name>
</gene>
<feature type="transmembrane region" description="Helical" evidence="1">
    <location>
        <begin position="41"/>
        <end position="58"/>
    </location>
</feature>